<dbReference type="Gene3D" id="3.30.70.120">
    <property type="match status" value="1"/>
</dbReference>
<dbReference type="PANTHER" id="PTHR23419">
    <property type="entry name" value="DIVALENT CATION TOLERANCE CUTA-RELATED"/>
    <property type="match status" value="1"/>
</dbReference>
<dbReference type="Pfam" id="PF03091">
    <property type="entry name" value="CutA1"/>
    <property type="match status" value="1"/>
</dbReference>
<dbReference type="InterPro" id="IPR011322">
    <property type="entry name" value="N-reg_PII-like_a/b"/>
</dbReference>
<accession>A0ABV6ZZP7</accession>
<proteinExistence type="inferred from homology"/>
<dbReference type="InterPro" id="IPR004323">
    <property type="entry name" value="Ion_tolerance_CutA"/>
</dbReference>
<protein>
    <submittedName>
        <fullName evidence="2">Divalent-cation tolerance protein CutA</fullName>
    </submittedName>
</protein>
<comment type="similarity">
    <text evidence="1">Belongs to the CutA family.</text>
</comment>
<evidence type="ECO:0000313" key="3">
    <source>
        <dbReference type="Proteomes" id="UP001595379"/>
    </source>
</evidence>
<name>A0ABV6ZZP7_9PROT</name>
<dbReference type="RefSeq" id="WP_343165164.1">
    <property type="nucleotide sequence ID" value="NZ_JBHRSV010000026.1"/>
</dbReference>
<reference evidence="3" key="1">
    <citation type="journal article" date="2019" name="Int. J. Syst. Evol. Microbiol.">
        <title>The Global Catalogue of Microorganisms (GCM) 10K type strain sequencing project: providing services to taxonomists for standard genome sequencing and annotation.</title>
        <authorList>
            <consortium name="The Broad Institute Genomics Platform"/>
            <consortium name="The Broad Institute Genome Sequencing Center for Infectious Disease"/>
            <person name="Wu L."/>
            <person name="Ma J."/>
        </authorList>
    </citation>
    <scope>NUCLEOTIDE SEQUENCE [LARGE SCALE GENOMIC DNA]</scope>
    <source>
        <strain evidence="3">KCTC 52487</strain>
    </source>
</reference>
<dbReference type="EMBL" id="JBHRSV010000026">
    <property type="protein sequence ID" value="MFC2926838.1"/>
    <property type="molecule type" value="Genomic_DNA"/>
</dbReference>
<gene>
    <name evidence="2" type="primary">cutA</name>
    <name evidence="2" type="ORF">ACFOOR_12035</name>
</gene>
<keyword evidence="3" id="KW-1185">Reference proteome</keyword>
<comment type="caution">
    <text evidence="2">The sequence shown here is derived from an EMBL/GenBank/DDBJ whole genome shotgun (WGS) entry which is preliminary data.</text>
</comment>
<dbReference type="InterPro" id="IPR015867">
    <property type="entry name" value="N-reg_PII/ATP_PRibTrfase_C"/>
</dbReference>
<organism evidence="2 3">
    <name type="scientific">Hyphobacterium vulgare</name>
    <dbReference type="NCBI Taxonomy" id="1736751"/>
    <lineage>
        <taxon>Bacteria</taxon>
        <taxon>Pseudomonadati</taxon>
        <taxon>Pseudomonadota</taxon>
        <taxon>Alphaproteobacteria</taxon>
        <taxon>Maricaulales</taxon>
        <taxon>Maricaulaceae</taxon>
        <taxon>Hyphobacterium</taxon>
    </lineage>
</organism>
<evidence type="ECO:0000256" key="1">
    <source>
        <dbReference type="ARBA" id="ARBA00010169"/>
    </source>
</evidence>
<dbReference type="PANTHER" id="PTHR23419:SF8">
    <property type="entry name" value="FI09726P"/>
    <property type="match status" value="1"/>
</dbReference>
<dbReference type="Proteomes" id="UP001595379">
    <property type="component" value="Unassembled WGS sequence"/>
</dbReference>
<dbReference type="SUPFAM" id="SSF54913">
    <property type="entry name" value="GlnB-like"/>
    <property type="match status" value="1"/>
</dbReference>
<sequence length="108" mass="11789">MSEAALIYSTWPDGDTAAKAASALLDEKLIACANIFPAGRSIYVWDGAVKDEAETVMMVKTTAGCAARVRDRLLTLHPYDTPCVLGIDLKRTQSSSAFTHWIRETIAR</sequence>
<evidence type="ECO:0000313" key="2">
    <source>
        <dbReference type="EMBL" id="MFC2926838.1"/>
    </source>
</evidence>